<comment type="cofactor">
    <cofactor evidence="1">
        <name>Zn(2+)</name>
        <dbReference type="ChEBI" id="CHEBI:29105"/>
    </cofactor>
</comment>
<evidence type="ECO:0000256" key="1">
    <source>
        <dbReference type="ARBA" id="ARBA00001947"/>
    </source>
</evidence>
<dbReference type="EMBL" id="JBBXMP010000129">
    <property type="protein sequence ID" value="KAL0061609.1"/>
    <property type="molecule type" value="Genomic_DNA"/>
</dbReference>
<evidence type="ECO:0000313" key="6">
    <source>
        <dbReference type="EMBL" id="KAL0061609.1"/>
    </source>
</evidence>
<evidence type="ECO:0000256" key="4">
    <source>
        <dbReference type="ARBA" id="ARBA00022833"/>
    </source>
</evidence>
<dbReference type="PANTHER" id="PTHR11271:SF37">
    <property type="entry name" value="FAMILY PROTEIN, PUTATIVE (AFU_ORTHOLOGUE AFUA_4G00460)-RELATED"/>
    <property type="match status" value="1"/>
</dbReference>
<keyword evidence="7" id="KW-1185">Reference proteome</keyword>
<dbReference type="InterPro" id="IPR006680">
    <property type="entry name" value="Amidohydro-rel"/>
</dbReference>
<keyword evidence="3" id="KW-0378">Hydrolase</keyword>
<dbReference type="InterPro" id="IPR051607">
    <property type="entry name" value="Metallo-dep_hydrolases"/>
</dbReference>
<dbReference type="InterPro" id="IPR011059">
    <property type="entry name" value="Metal-dep_hydrolase_composite"/>
</dbReference>
<evidence type="ECO:0000259" key="5">
    <source>
        <dbReference type="Pfam" id="PF01979"/>
    </source>
</evidence>
<reference evidence="6 7" key="1">
    <citation type="submission" date="2024-05" db="EMBL/GenBank/DDBJ databases">
        <title>A draft genome resource for the thread blight pathogen Marasmius tenuissimus strain MS-2.</title>
        <authorList>
            <person name="Yulfo-Soto G.E."/>
            <person name="Baruah I.K."/>
            <person name="Amoako-Attah I."/>
            <person name="Bukari Y."/>
            <person name="Meinhardt L.W."/>
            <person name="Bailey B.A."/>
            <person name="Cohen S.P."/>
        </authorList>
    </citation>
    <scope>NUCLEOTIDE SEQUENCE [LARGE SCALE GENOMIC DNA]</scope>
    <source>
        <strain evidence="6 7">MS-2</strain>
    </source>
</reference>
<protein>
    <recommendedName>
        <fullName evidence="5">Amidohydrolase-related domain-containing protein</fullName>
    </recommendedName>
</protein>
<name>A0ABR2ZK82_9AGAR</name>
<organism evidence="6 7">
    <name type="scientific">Marasmius tenuissimus</name>
    <dbReference type="NCBI Taxonomy" id="585030"/>
    <lineage>
        <taxon>Eukaryota</taxon>
        <taxon>Fungi</taxon>
        <taxon>Dikarya</taxon>
        <taxon>Basidiomycota</taxon>
        <taxon>Agaricomycotina</taxon>
        <taxon>Agaricomycetes</taxon>
        <taxon>Agaricomycetidae</taxon>
        <taxon>Agaricales</taxon>
        <taxon>Marasmiineae</taxon>
        <taxon>Marasmiaceae</taxon>
        <taxon>Marasmius</taxon>
    </lineage>
</organism>
<dbReference type="Proteomes" id="UP001437256">
    <property type="component" value="Unassembled WGS sequence"/>
</dbReference>
<proteinExistence type="predicted"/>
<keyword evidence="4" id="KW-0862">Zinc</keyword>
<keyword evidence="2" id="KW-0479">Metal-binding</keyword>
<dbReference type="Pfam" id="PF01979">
    <property type="entry name" value="Amidohydro_1"/>
    <property type="match status" value="1"/>
</dbReference>
<dbReference type="PANTHER" id="PTHR11271">
    <property type="entry name" value="GUANINE DEAMINASE"/>
    <property type="match status" value="1"/>
</dbReference>
<sequence>MSPEKGGIELLSTHLAEGPIFPSSNLPETIQRWDLIGTNKPNKFRFLLAHGTGISQDQAEFFVKNDMYVVSAPTTELQLGHGRPVCYDDNIRAKSCLGGDMSSNGMRNQKIIDDGGGIRSVHRTVEQAYNLGTIQGARAVGMEDKIGSIEVGKLADLVVFDGGSPAMVCAAQNNPVTAVVLFSTPGDIELVIIDGVVRKSEGKLCSARVETGEIDIAGKETLEWADIRHSLLEKRVHYWDRLQGADFEAATKVLYLAKIGHFCRRGFRALLLPK</sequence>
<dbReference type="SUPFAM" id="SSF51338">
    <property type="entry name" value="Composite domain of metallo-dependent hydrolases"/>
    <property type="match status" value="1"/>
</dbReference>
<dbReference type="SUPFAM" id="SSF51556">
    <property type="entry name" value="Metallo-dependent hydrolases"/>
    <property type="match status" value="1"/>
</dbReference>
<gene>
    <name evidence="6" type="ORF">AAF712_011526</name>
</gene>
<dbReference type="Gene3D" id="3.20.20.140">
    <property type="entry name" value="Metal-dependent hydrolases"/>
    <property type="match status" value="1"/>
</dbReference>
<evidence type="ECO:0000313" key="7">
    <source>
        <dbReference type="Proteomes" id="UP001437256"/>
    </source>
</evidence>
<dbReference type="Gene3D" id="2.30.40.10">
    <property type="entry name" value="Urease, subunit C, domain 1"/>
    <property type="match status" value="1"/>
</dbReference>
<feature type="domain" description="Amidohydrolase-related" evidence="5">
    <location>
        <begin position="41"/>
        <end position="197"/>
    </location>
</feature>
<dbReference type="InterPro" id="IPR032466">
    <property type="entry name" value="Metal_Hydrolase"/>
</dbReference>
<evidence type="ECO:0000256" key="2">
    <source>
        <dbReference type="ARBA" id="ARBA00022723"/>
    </source>
</evidence>
<accession>A0ABR2ZK82</accession>
<comment type="caution">
    <text evidence="6">The sequence shown here is derived from an EMBL/GenBank/DDBJ whole genome shotgun (WGS) entry which is preliminary data.</text>
</comment>
<evidence type="ECO:0000256" key="3">
    <source>
        <dbReference type="ARBA" id="ARBA00022801"/>
    </source>
</evidence>